<sequence length="724" mass="79006">MRYLRSAMRKSKTRKPAPLYVETYSRESSPRCSSVISDCDADDEGFMSSGEYLPSSSKSLNLSIPPGPYCPRRPTLQEVLSDAAPPPWTLSAFMAYLSQNHCLETLEFTMDATRYKKHYQATHGRDPYSPLSPTDQDSEYVRMLWRKLLDAYIAPNGPREVNLPSDVRDRLMHLPNTYEAPDPRELDQAVKIIYELMDESVLVPFLNSIAPPSRASEHSPWASNESFVDAATMAESLDERSMSHSRLRTRKGSPPLSGDKISHSHSLPSQRPPQHPHLTAALGRVTSARLSTFMSGSSGTSSIESESLTDDTDSPSPMEPITPPTTPPTSDTGFVSDSPGTSPRHSREGSVSWKKMGAKLGFKKSRSAHGSTSSSRRHSVASPLSDAFSNIPCSMNRPIENPMNNSTLTKKASQPRVDTTLKSPQGASPLMVAHPGSPVDVSGRRPSLVANLASMHVGKEKDFSFGFSRSQTWANIEEGRSMSRGIGENDVAAKLGSAINEKEMAKAKMMQVAGSPFYIPAKVIEREEPRKSSETTITDTEVHADFDFEGDNGTWISAHSEAHSSRTSLATTTSSTSTIMDDRSPDESLLADTSVACSSASSIYSCSTVSTNSCASSTSTDIYGWEEELKRKSSEGSPTWDHRSELGAAMRRLPSGGRTMGPRTECSGGVQQLSYNRADGKRKSLLYRVLNISSTKRLNDEIPPVPTMPSFYSTQNDTAGRASP</sequence>
<comment type="caution">
    <text evidence="3">The sequence shown here is derived from an EMBL/GenBank/DDBJ whole genome shotgun (WGS) entry which is preliminary data.</text>
</comment>
<dbReference type="Gene3D" id="1.10.167.10">
    <property type="entry name" value="Regulator of G-protein Signalling 4, domain 2"/>
    <property type="match status" value="1"/>
</dbReference>
<dbReference type="CDD" id="cd07440">
    <property type="entry name" value="RGS"/>
    <property type="match status" value="1"/>
</dbReference>
<feature type="compositionally biased region" description="Low complexity" evidence="1">
    <location>
        <begin position="368"/>
        <end position="385"/>
    </location>
</feature>
<dbReference type="InterPro" id="IPR036305">
    <property type="entry name" value="RGS_sf"/>
</dbReference>
<dbReference type="EMBL" id="PQXI01000088">
    <property type="protein sequence ID" value="TGO25049.1"/>
    <property type="molecule type" value="Genomic_DNA"/>
</dbReference>
<dbReference type="InterPro" id="IPR044926">
    <property type="entry name" value="RGS_subdomain_2"/>
</dbReference>
<dbReference type="SUPFAM" id="SSF48097">
    <property type="entry name" value="Regulator of G-protein signaling, RGS"/>
    <property type="match status" value="1"/>
</dbReference>
<dbReference type="Proteomes" id="UP000297910">
    <property type="component" value="Unassembled WGS sequence"/>
</dbReference>
<dbReference type="PANTHER" id="PTHR10845:SF267">
    <property type="entry name" value="REGULATOR OF G PROTEIN SIGNALING DOMAIN PROTEIN (AFU_ORTHOLOGUE AFUA_6G06860)"/>
    <property type="match status" value="1"/>
</dbReference>
<keyword evidence="4" id="KW-1185">Reference proteome</keyword>
<feature type="region of interest" description="Disordered" evidence="1">
    <location>
        <begin position="699"/>
        <end position="724"/>
    </location>
</feature>
<accession>A0A4Z1FPW3</accession>
<organism evidence="3 4">
    <name type="scientific">Botrytis paeoniae</name>
    <dbReference type="NCBI Taxonomy" id="278948"/>
    <lineage>
        <taxon>Eukaryota</taxon>
        <taxon>Fungi</taxon>
        <taxon>Dikarya</taxon>
        <taxon>Ascomycota</taxon>
        <taxon>Pezizomycotina</taxon>
        <taxon>Leotiomycetes</taxon>
        <taxon>Helotiales</taxon>
        <taxon>Sclerotiniaceae</taxon>
        <taxon>Botrytis</taxon>
    </lineage>
</organism>
<feature type="region of interest" description="Disordered" evidence="1">
    <location>
        <begin position="237"/>
        <end position="277"/>
    </location>
</feature>
<evidence type="ECO:0000256" key="1">
    <source>
        <dbReference type="SAM" id="MobiDB-lite"/>
    </source>
</evidence>
<feature type="compositionally biased region" description="Polar residues" evidence="1">
    <location>
        <begin position="333"/>
        <end position="343"/>
    </location>
</feature>
<dbReference type="Pfam" id="PF00615">
    <property type="entry name" value="RGS"/>
    <property type="match status" value="1"/>
</dbReference>
<name>A0A4Z1FPW3_9HELO</name>
<proteinExistence type="predicted"/>
<gene>
    <name evidence="3" type="ORF">BPAE_0088g00010</name>
</gene>
<feature type="compositionally biased region" description="Polar residues" evidence="1">
    <location>
        <begin position="402"/>
        <end position="416"/>
    </location>
</feature>
<feature type="compositionally biased region" description="Pro residues" evidence="1">
    <location>
        <begin position="317"/>
        <end position="327"/>
    </location>
</feature>
<reference evidence="3 4" key="1">
    <citation type="submission" date="2017-12" db="EMBL/GenBank/DDBJ databases">
        <title>Comparative genomics of Botrytis spp.</title>
        <authorList>
            <person name="Valero-Jimenez C.A."/>
            <person name="Tapia P."/>
            <person name="Veloso J."/>
            <person name="Silva-Moreno E."/>
            <person name="Staats M."/>
            <person name="Valdes J.H."/>
            <person name="Van Kan J.A.L."/>
        </authorList>
    </citation>
    <scope>NUCLEOTIDE SEQUENCE [LARGE SCALE GENOMIC DNA]</scope>
    <source>
        <strain evidence="3 4">Bp0003</strain>
    </source>
</reference>
<protein>
    <recommendedName>
        <fullName evidence="2">RGS domain-containing protein</fullName>
    </recommendedName>
</protein>
<feature type="compositionally biased region" description="Low complexity" evidence="1">
    <location>
        <begin position="565"/>
        <end position="578"/>
    </location>
</feature>
<dbReference type="InterPro" id="IPR016137">
    <property type="entry name" value="RGS"/>
</dbReference>
<dbReference type="PANTHER" id="PTHR10845">
    <property type="entry name" value="REGULATOR OF G PROTEIN SIGNALING"/>
    <property type="match status" value="1"/>
</dbReference>
<feature type="compositionally biased region" description="Low complexity" evidence="1">
    <location>
        <begin position="292"/>
        <end position="306"/>
    </location>
</feature>
<feature type="region of interest" description="Disordered" evidence="1">
    <location>
        <begin position="292"/>
        <end position="416"/>
    </location>
</feature>
<evidence type="ECO:0000313" key="3">
    <source>
        <dbReference type="EMBL" id="TGO25049.1"/>
    </source>
</evidence>
<evidence type="ECO:0000259" key="2">
    <source>
        <dbReference type="PROSITE" id="PS50132"/>
    </source>
</evidence>
<evidence type="ECO:0000313" key="4">
    <source>
        <dbReference type="Proteomes" id="UP000297910"/>
    </source>
</evidence>
<feature type="domain" description="RGS" evidence="2">
    <location>
        <begin position="93"/>
        <end position="208"/>
    </location>
</feature>
<dbReference type="PROSITE" id="PS50132">
    <property type="entry name" value="RGS"/>
    <property type="match status" value="1"/>
</dbReference>
<dbReference type="SMART" id="SM00315">
    <property type="entry name" value="RGS"/>
    <property type="match status" value="1"/>
</dbReference>
<feature type="region of interest" description="Disordered" evidence="1">
    <location>
        <begin position="564"/>
        <end position="585"/>
    </location>
</feature>
<dbReference type="AlphaFoldDB" id="A0A4Z1FPW3"/>